<accession>A0A8K0EMM3</accession>
<gene>
    <name evidence="6" type="primary">LRFN4</name>
    <name evidence="6" type="ORF">BLAG_LOCUS17017</name>
</gene>
<keyword evidence="2" id="KW-0732">Signal</keyword>
<name>A0A8K0EMM3_BRALA</name>
<dbReference type="InterPro" id="IPR050541">
    <property type="entry name" value="LRR_TM_domain-containing"/>
</dbReference>
<dbReference type="Pfam" id="PF13855">
    <property type="entry name" value="LRR_8"/>
    <property type="match status" value="1"/>
</dbReference>
<organism evidence="6 7">
    <name type="scientific">Branchiostoma lanceolatum</name>
    <name type="common">Common lancelet</name>
    <name type="synonym">Amphioxus lanceolatum</name>
    <dbReference type="NCBI Taxonomy" id="7740"/>
    <lineage>
        <taxon>Eukaryota</taxon>
        <taxon>Metazoa</taxon>
        <taxon>Chordata</taxon>
        <taxon>Cephalochordata</taxon>
        <taxon>Leptocardii</taxon>
        <taxon>Amphioxiformes</taxon>
        <taxon>Branchiostomatidae</taxon>
        <taxon>Branchiostoma</taxon>
    </lineage>
</organism>
<dbReference type="Gene3D" id="3.80.10.10">
    <property type="entry name" value="Ribonuclease Inhibitor"/>
    <property type="match status" value="1"/>
</dbReference>
<keyword evidence="1" id="KW-0433">Leucine-rich repeat</keyword>
<dbReference type="PANTHER" id="PTHR24369:SF210">
    <property type="entry name" value="CHAOPTIN-RELATED"/>
    <property type="match status" value="1"/>
</dbReference>
<dbReference type="PROSITE" id="PS51450">
    <property type="entry name" value="LRR"/>
    <property type="match status" value="1"/>
</dbReference>
<dbReference type="Proteomes" id="UP000838412">
    <property type="component" value="Chromosome 4"/>
</dbReference>
<dbReference type="AlphaFoldDB" id="A0A8K0EMM3"/>
<feature type="region of interest" description="Disordered" evidence="4">
    <location>
        <begin position="331"/>
        <end position="371"/>
    </location>
</feature>
<proteinExistence type="predicted"/>
<keyword evidence="3" id="KW-0677">Repeat</keyword>
<evidence type="ECO:0000313" key="6">
    <source>
        <dbReference type="EMBL" id="CAH1261658.1"/>
    </source>
</evidence>
<feature type="transmembrane region" description="Helical" evidence="5">
    <location>
        <begin position="272"/>
        <end position="294"/>
    </location>
</feature>
<keyword evidence="5" id="KW-1133">Transmembrane helix</keyword>
<evidence type="ECO:0000256" key="5">
    <source>
        <dbReference type="SAM" id="Phobius"/>
    </source>
</evidence>
<keyword evidence="5" id="KW-0812">Transmembrane</keyword>
<sequence length="371" mass="42190">MILWTCWLQNTVFCSEVRRCDRTTAYLDCRELGIANRDIENLKIFQNISQTKKDKISIVYLSRNQLTEVPWSGLLTIPRLSVLYLDHNRIESFSPGTALRNLSKISFINLSCNRIKTLTEDEFRRPVRNRPLLRVYLDENPIHCDERVVWLANISLHEWTCRCFKECYGNDRCMQQCQENCTVNSLNVHFNSDPSSRLTCTSPAYMRGKRIHDMLTSEKTPMTDDVTETATRFNVTTDGTATAPQPLTEALAPNGGVRSILPNQNQNGGSHLILNISISVAMGIVAIVLFVFTCRCAKDKLAQRRQVPRARGPEATGRHLTCSRTHAYETARRVDSELVEEEPNGDETTPYGIAKQNPIYVTADEQEGEEQ</sequence>
<dbReference type="PANTHER" id="PTHR24369">
    <property type="entry name" value="ANTIGEN BSP, PUTATIVE-RELATED"/>
    <property type="match status" value="1"/>
</dbReference>
<reference evidence="6" key="1">
    <citation type="submission" date="2022-01" db="EMBL/GenBank/DDBJ databases">
        <authorList>
            <person name="Braso-Vives M."/>
        </authorList>
    </citation>
    <scope>NUCLEOTIDE SEQUENCE</scope>
</reference>
<evidence type="ECO:0000256" key="4">
    <source>
        <dbReference type="SAM" id="MobiDB-lite"/>
    </source>
</evidence>
<dbReference type="SUPFAM" id="SSF52058">
    <property type="entry name" value="L domain-like"/>
    <property type="match status" value="1"/>
</dbReference>
<dbReference type="GO" id="GO:0005886">
    <property type="term" value="C:plasma membrane"/>
    <property type="evidence" value="ECO:0007669"/>
    <property type="project" value="TreeGrafter"/>
</dbReference>
<keyword evidence="5" id="KW-0472">Membrane</keyword>
<dbReference type="EMBL" id="OV696689">
    <property type="protein sequence ID" value="CAH1261658.1"/>
    <property type="molecule type" value="Genomic_DNA"/>
</dbReference>
<keyword evidence="7" id="KW-1185">Reference proteome</keyword>
<evidence type="ECO:0000256" key="1">
    <source>
        <dbReference type="ARBA" id="ARBA00022614"/>
    </source>
</evidence>
<evidence type="ECO:0000313" key="7">
    <source>
        <dbReference type="Proteomes" id="UP000838412"/>
    </source>
</evidence>
<protein>
    <submittedName>
        <fullName evidence="6">LRFN4 protein</fullName>
    </submittedName>
</protein>
<dbReference type="InterPro" id="IPR032675">
    <property type="entry name" value="LRR_dom_sf"/>
</dbReference>
<evidence type="ECO:0000256" key="2">
    <source>
        <dbReference type="ARBA" id="ARBA00022729"/>
    </source>
</evidence>
<evidence type="ECO:0000256" key="3">
    <source>
        <dbReference type="ARBA" id="ARBA00022737"/>
    </source>
</evidence>
<dbReference type="OrthoDB" id="676979at2759"/>
<dbReference type="InterPro" id="IPR001611">
    <property type="entry name" value="Leu-rich_rpt"/>
</dbReference>